<name>A0A0D1JXU6_9SPHN</name>
<dbReference type="SUPFAM" id="SSF52172">
    <property type="entry name" value="CheY-like"/>
    <property type="match status" value="1"/>
</dbReference>
<dbReference type="Proteomes" id="UP000033203">
    <property type="component" value="Unassembled WGS sequence"/>
</dbReference>
<evidence type="ECO:0000256" key="7">
    <source>
        <dbReference type="PROSITE-ProRule" id="PRU01091"/>
    </source>
</evidence>
<dbReference type="SMART" id="SM00448">
    <property type="entry name" value="REC"/>
    <property type="match status" value="1"/>
</dbReference>
<dbReference type="GO" id="GO:0000156">
    <property type="term" value="F:phosphorelay response regulator activity"/>
    <property type="evidence" value="ECO:0007669"/>
    <property type="project" value="TreeGrafter"/>
</dbReference>
<protein>
    <submittedName>
        <fullName evidence="10">Transcriptional regulator</fullName>
    </submittedName>
</protein>
<evidence type="ECO:0000256" key="6">
    <source>
        <dbReference type="PROSITE-ProRule" id="PRU00169"/>
    </source>
</evidence>
<dbReference type="SUPFAM" id="SSF46894">
    <property type="entry name" value="C-terminal effector domain of the bipartite response regulators"/>
    <property type="match status" value="1"/>
</dbReference>
<dbReference type="GO" id="GO:0032993">
    <property type="term" value="C:protein-DNA complex"/>
    <property type="evidence" value="ECO:0007669"/>
    <property type="project" value="TreeGrafter"/>
</dbReference>
<dbReference type="AlphaFoldDB" id="A0A0D1JXU6"/>
<sequence length="237" mass="25973">MSSESRLLIVDDDPEIRLLLASQLKKAGFAVATAPSGAAMRRELACGGTDLVILDLNLVGEDGLALCREIRAGGDLPVIMLTARGEPIDRILGLEMGADDYVAKPFEPRELAARIRNVLRRARSLPTNLEPLPAKAARFAGWTLDFEHRQLRDGAGRVTMLAGTEFRLLRLFVDYANRVLSREQLLALGAVRQGDANDRAIDLQVSRLRARFGPEGSDLIRTVRFEGYVLAAAVELL</sequence>
<keyword evidence="5" id="KW-0804">Transcription</keyword>
<feature type="DNA-binding region" description="OmpR/PhoB-type" evidence="7">
    <location>
        <begin position="134"/>
        <end position="232"/>
    </location>
</feature>
<evidence type="ECO:0000256" key="1">
    <source>
        <dbReference type="ARBA" id="ARBA00022553"/>
    </source>
</evidence>
<dbReference type="GO" id="GO:0006355">
    <property type="term" value="P:regulation of DNA-templated transcription"/>
    <property type="evidence" value="ECO:0007669"/>
    <property type="project" value="InterPro"/>
</dbReference>
<proteinExistence type="predicted"/>
<feature type="domain" description="OmpR/PhoB-type" evidence="9">
    <location>
        <begin position="134"/>
        <end position="232"/>
    </location>
</feature>
<evidence type="ECO:0000256" key="5">
    <source>
        <dbReference type="ARBA" id="ARBA00023163"/>
    </source>
</evidence>
<dbReference type="CDD" id="cd00383">
    <property type="entry name" value="trans_reg_C"/>
    <property type="match status" value="1"/>
</dbReference>
<dbReference type="GO" id="GO:0005829">
    <property type="term" value="C:cytosol"/>
    <property type="evidence" value="ECO:0007669"/>
    <property type="project" value="TreeGrafter"/>
</dbReference>
<gene>
    <name evidence="10" type="ORF">SR41_16865</name>
</gene>
<dbReference type="Pfam" id="PF00486">
    <property type="entry name" value="Trans_reg_C"/>
    <property type="match status" value="1"/>
</dbReference>
<dbReference type="InterPro" id="IPR001789">
    <property type="entry name" value="Sig_transdc_resp-reg_receiver"/>
</dbReference>
<dbReference type="Pfam" id="PF00072">
    <property type="entry name" value="Response_reg"/>
    <property type="match status" value="1"/>
</dbReference>
<dbReference type="InterPro" id="IPR001867">
    <property type="entry name" value="OmpR/PhoB-type_DNA-bd"/>
</dbReference>
<evidence type="ECO:0000256" key="4">
    <source>
        <dbReference type="ARBA" id="ARBA00023125"/>
    </source>
</evidence>
<dbReference type="Gene3D" id="3.40.50.2300">
    <property type="match status" value="1"/>
</dbReference>
<dbReference type="InterPro" id="IPR036388">
    <property type="entry name" value="WH-like_DNA-bd_sf"/>
</dbReference>
<dbReference type="PROSITE" id="PS50110">
    <property type="entry name" value="RESPONSE_REGULATORY"/>
    <property type="match status" value="1"/>
</dbReference>
<dbReference type="InterPro" id="IPR039420">
    <property type="entry name" value="WalR-like"/>
</dbReference>
<dbReference type="EMBL" id="JXTP01000090">
    <property type="protein sequence ID" value="KIU26028.1"/>
    <property type="molecule type" value="Genomic_DNA"/>
</dbReference>
<feature type="modified residue" description="4-aspartylphosphate" evidence="6">
    <location>
        <position position="55"/>
    </location>
</feature>
<dbReference type="Gene3D" id="1.10.10.10">
    <property type="entry name" value="Winged helix-like DNA-binding domain superfamily/Winged helix DNA-binding domain"/>
    <property type="match status" value="1"/>
</dbReference>
<evidence type="ECO:0000313" key="10">
    <source>
        <dbReference type="EMBL" id="KIU26028.1"/>
    </source>
</evidence>
<dbReference type="Gene3D" id="6.10.250.690">
    <property type="match status" value="1"/>
</dbReference>
<dbReference type="PATRIC" id="fig|1549858.7.peg.3572"/>
<organism evidence="10 11">
    <name type="scientific">Sphingomonas melonis</name>
    <dbReference type="NCBI Taxonomy" id="152682"/>
    <lineage>
        <taxon>Bacteria</taxon>
        <taxon>Pseudomonadati</taxon>
        <taxon>Pseudomonadota</taxon>
        <taxon>Alphaproteobacteria</taxon>
        <taxon>Sphingomonadales</taxon>
        <taxon>Sphingomonadaceae</taxon>
        <taxon>Sphingomonas</taxon>
    </lineage>
</organism>
<keyword evidence="4 7" id="KW-0238">DNA-binding</keyword>
<accession>A0A0D1JXU6</accession>
<keyword evidence="1 6" id="KW-0597">Phosphoprotein</keyword>
<feature type="domain" description="Response regulatory" evidence="8">
    <location>
        <begin position="6"/>
        <end position="119"/>
    </location>
</feature>
<evidence type="ECO:0000259" key="9">
    <source>
        <dbReference type="PROSITE" id="PS51755"/>
    </source>
</evidence>
<keyword evidence="2" id="KW-0902">Two-component regulatory system</keyword>
<dbReference type="SMART" id="SM00862">
    <property type="entry name" value="Trans_reg_C"/>
    <property type="match status" value="1"/>
</dbReference>
<dbReference type="InterPro" id="IPR011006">
    <property type="entry name" value="CheY-like_superfamily"/>
</dbReference>
<dbReference type="PANTHER" id="PTHR48111:SF4">
    <property type="entry name" value="DNA-BINDING DUAL TRANSCRIPTIONAL REGULATOR OMPR"/>
    <property type="match status" value="1"/>
</dbReference>
<comment type="caution">
    <text evidence="10">The sequence shown here is derived from an EMBL/GenBank/DDBJ whole genome shotgun (WGS) entry which is preliminary data.</text>
</comment>
<keyword evidence="3" id="KW-0805">Transcription regulation</keyword>
<dbReference type="PANTHER" id="PTHR48111">
    <property type="entry name" value="REGULATOR OF RPOS"/>
    <property type="match status" value="1"/>
</dbReference>
<dbReference type="InterPro" id="IPR016032">
    <property type="entry name" value="Sig_transdc_resp-reg_C-effctor"/>
</dbReference>
<evidence type="ECO:0000256" key="2">
    <source>
        <dbReference type="ARBA" id="ARBA00023012"/>
    </source>
</evidence>
<dbReference type="PROSITE" id="PS51755">
    <property type="entry name" value="OMPR_PHOB"/>
    <property type="match status" value="1"/>
</dbReference>
<reference evidence="10 11" key="1">
    <citation type="submission" date="2015-01" db="EMBL/GenBank/DDBJ databases">
        <title>Genome of Sphingomonas taxi strain 30a.</title>
        <authorList>
            <person name="Eevers N."/>
            <person name="Van Hamme J."/>
            <person name="Bottos E."/>
            <person name="Weyens N."/>
            <person name="Vangronsveld J."/>
        </authorList>
    </citation>
    <scope>NUCLEOTIDE SEQUENCE [LARGE SCALE GENOMIC DNA]</scope>
    <source>
        <strain evidence="10 11">30a</strain>
    </source>
</reference>
<evidence type="ECO:0000313" key="11">
    <source>
        <dbReference type="Proteomes" id="UP000033203"/>
    </source>
</evidence>
<evidence type="ECO:0000259" key="8">
    <source>
        <dbReference type="PROSITE" id="PS50110"/>
    </source>
</evidence>
<dbReference type="GO" id="GO:0000976">
    <property type="term" value="F:transcription cis-regulatory region binding"/>
    <property type="evidence" value="ECO:0007669"/>
    <property type="project" value="TreeGrafter"/>
</dbReference>
<evidence type="ECO:0000256" key="3">
    <source>
        <dbReference type="ARBA" id="ARBA00023015"/>
    </source>
</evidence>